<dbReference type="Pfam" id="PF01300">
    <property type="entry name" value="Sua5_yciO_yrdC"/>
    <property type="match status" value="1"/>
</dbReference>
<sequence>MIRQYLPGKYTFILNTKNSNNTLGIRIPDSSFIQLLTRELNQPVTATSANISGENDCFILSDLHKGIFKRAKLLKIDIYFYNAGKLKIGERSTIVDLTKNPPVVIRQGSGEFKN</sequence>
<feature type="domain" description="YrdC-like" evidence="1">
    <location>
        <begin position="1"/>
        <end position="110"/>
    </location>
</feature>
<proteinExistence type="predicted"/>
<evidence type="ECO:0000313" key="3">
    <source>
        <dbReference type="Proteomes" id="UP000231162"/>
    </source>
</evidence>
<dbReference type="PANTHER" id="PTHR42828">
    <property type="entry name" value="DHBP SYNTHASE RIBB-LIKE ALPHA/BETA DOMAIN-CONTAINING PROTEIN"/>
    <property type="match status" value="1"/>
</dbReference>
<dbReference type="EMBL" id="PEZX01000037">
    <property type="protein sequence ID" value="PIS06767.1"/>
    <property type="molecule type" value="Genomic_DNA"/>
</dbReference>
<gene>
    <name evidence="2" type="ORF">COT79_02900</name>
</gene>
<dbReference type="InterPro" id="IPR017945">
    <property type="entry name" value="DHBP_synth_RibB-like_a/b_dom"/>
</dbReference>
<reference evidence="3" key="1">
    <citation type="submission" date="2017-09" db="EMBL/GenBank/DDBJ databases">
        <title>Depth-based differentiation of microbial function through sediment-hosted aquifers and enrichment of novel symbionts in the deep terrestrial subsurface.</title>
        <authorList>
            <person name="Probst A.J."/>
            <person name="Ladd B."/>
            <person name="Jarett J.K."/>
            <person name="Geller-Mcgrath D.E."/>
            <person name="Sieber C.M.K."/>
            <person name="Emerson J.B."/>
            <person name="Anantharaman K."/>
            <person name="Thomas B.C."/>
            <person name="Malmstrom R."/>
            <person name="Stieglmeier M."/>
            <person name="Klingl A."/>
            <person name="Woyke T."/>
            <person name="Ryan C.M."/>
            <person name="Banfield J.F."/>
        </authorList>
    </citation>
    <scope>NUCLEOTIDE SEQUENCE [LARGE SCALE GENOMIC DNA]</scope>
</reference>
<comment type="caution">
    <text evidence="2">The sequence shown here is derived from an EMBL/GenBank/DDBJ whole genome shotgun (WGS) entry which is preliminary data.</text>
</comment>
<dbReference type="PANTHER" id="PTHR42828:SF3">
    <property type="entry name" value="THREONYLCARBAMOYL-AMP SYNTHASE"/>
    <property type="match status" value="1"/>
</dbReference>
<dbReference type="GO" id="GO:0003725">
    <property type="term" value="F:double-stranded RNA binding"/>
    <property type="evidence" value="ECO:0007669"/>
    <property type="project" value="InterPro"/>
</dbReference>
<organism evidence="2 3">
    <name type="scientific">Candidatus Berkelbacteria bacterium CG10_big_fil_rev_8_21_14_0_10_43_14</name>
    <dbReference type="NCBI Taxonomy" id="1974515"/>
    <lineage>
        <taxon>Bacteria</taxon>
        <taxon>Candidatus Berkelbacteria</taxon>
    </lineage>
</organism>
<accession>A0A2M6R8E4</accession>
<dbReference type="PROSITE" id="PS51163">
    <property type="entry name" value="YRDC"/>
    <property type="match status" value="1"/>
</dbReference>
<protein>
    <recommendedName>
        <fullName evidence="1">YrdC-like domain-containing protein</fullName>
    </recommendedName>
</protein>
<dbReference type="SUPFAM" id="SSF55821">
    <property type="entry name" value="YrdC/RibB"/>
    <property type="match status" value="1"/>
</dbReference>
<dbReference type="Proteomes" id="UP000231162">
    <property type="component" value="Unassembled WGS sequence"/>
</dbReference>
<dbReference type="InterPro" id="IPR006070">
    <property type="entry name" value="Sua5-like_dom"/>
</dbReference>
<evidence type="ECO:0000259" key="1">
    <source>
        <dbReference type="PROSITE" id="PS51163"/>
    </source>
</evidence>
<dbReference type="AlphaFoldDB" id="A0A2M6R8E4"/>
<name>A0A2M6R8E4_9BACT</name>
<evidence type="ECO:0000313" key="2">
    <source>
        <dbReference type="EMBL" id="PIS06767.1"/>
    </source>
</evidence>
<dbReference type="Gene3D" id="3.90.870.10">
    <property type="entry name" value="DHBP synthase"/>
    <property type="match status" value="1"/>
</dbReference>
<dbReference type="InterPro" id="IPR052532">
    <property type="entry name" value="SUA5_domain"/>
</dbReference>